<evidence type="ECO:0000256" key="1">
    <source>
        <dbReference type="SAM" id="MobiDB-lite"/>
    </source>
</evidence>
<organism evidence="4 5">
    <name type="scientific">Novipirellula aureliae</name>
    <dbReference type="NCBI Taxonomy" id="2527966"/>
    <lineage>
        <taxon>Bacteria</taxon>
        <taxon>Pseudomonadati</taxon>
        <taxon>Planctomycetota</taxon>
        <taxon>Planctomycetia</taxon>
        <taxon>Pirellulales</taxon>
        <taxon>Pirellulaceae</taxon>
        <taxon>Novipirellula</taxon>
    </lineage>
</organism>
<name>A0A5C6EBL0_9BACT</name>
<dbReference type="EMBL" id="SJPY01000001">
    <property type="protein sequence ID" value="TWU45865.1"/>
    <property type="molecule type" value="Genomic_DNA"/>
</dbReference>
<dbReference type="SUPFAM" id="SSF54427">
    <property type="entry name" value="NTF2-like"/>
    <property type="match status" value="1"/>
</dbReference>
<accession>A0A5C6EBL0</accession>
<evidence type="ECO:0000259" key="3">
    <source>
        <dbReference type="Pfam" id="PF14534"/>
    </source>
</evidence>
<dbReference type="InterPro" id="IPR032710">
    <property type="entry name" value="NTF2-like_dom_sf"/>
</dbReference>
<keyword evidence="5" id="KW-1185">Reference proteome</keyword>
<dbReference type="Pfam" id="PF14534">
    <property type="entry name" value="DUF4440"/>
    <property type="match status" value="1"/>
</dbReference>
<dbReference type="Gene3D" id="3.10.450.50">
    <property type="match status" value="1"/>
</dbReference>
<dbReference type="OrthoDB" id="263788at2"/>
<evidence type="ECO:0000256" key="2">
    <source>
        <dbReference type="SAM" id="SignalP"/>
    </source>
</evidence>
<feature type="compositionally biased region" description="Polar residues" evidence="1">
    <location>
        <begin position="22"/>
        <end position="40"/>
    </location>
</feature>
<evidence type="ECO:0000313" key="4">
    <source>
        <dbReference type="EMBL" id="TWU45865.1"/>
    </source>
</evidence>
<feature type="region of interest" description="Disordered" evidence="1">
    <location>
        <begin position="22"/>
        <end position="41"/>
    </location>
</feature>
<dbReference type="RefSeq" id="WP_146598491.1">
    <property type="nucleotide sequence ID" value="NZ_SJPY01000001.1"/>
</dbReference>
<gene>
    <name evidence="4" type="ORF">Q31b_10410</name>
</gene>
<evidence type="ECO:0000313" key="5">
    <source>
        <dbReference type="Proteomes" id="UP000315471"/>
    </source>
</evidence>
<feature type="chain" id="PRO_5022857165" evidence="2">
    <location>
        <begin position="22"/>
        <end position="312"/>
    </location>
</feature>
<dbReference type="AlphaFoldDB" id="A0A5C6EBL0"/>
<comment type="caution">
    <text evidence="4">The sequence shown here is derived from an EMBL/GenBank/DDBJ whole genome shotgun (WGS) entry which is preliminary data.</text>
</comment>
<dbReference type="InterPro" id="IPR011944">
    <property type="entry name" value="Steroid_delta5-4_isomerase"/>
</dbReference>
<dbReference type="Proteomes" id="UP000315471">
    <property type="component" value="Unassembled WGS sequence"/>
</dbReference>
<dbReference type="InterPro" id="IPR027843">
    <property type="entry name" value="DUF4440"/>
</dbReference>
<reference evidence="4 5" key="1">
    <citation type="submission" date="2019-02" db="EMBL/GenBank/DDBJ databases">
        <title>Deep-cultivation of Planctomycetes and their phenomic and genomic characterization uncovers novel biology.</title>
        <authorList>
            <person name="Wiegand S."/>
            <person name="Jogler M."/>
            <person name="Boedeker C."/>
            <person name="Pinto D."/>
            <person name="Vollmers J."/>
            <person name="Rivas-Marin E."/>
            <person name="Kohn T."/>
            <person name="Peeters S.H."/>
            <person name="Heuer A."/>
            <person name="Rast P."/>
            <person name="Oberbeckmann S."/>
            <person name="Bunk B."/>
            <person name="Jeske O."/>
            <person name="Meyerdierks A."/>
            <person name="Storesund J.E."/>
            <person name="Kallscheuer N."/>
            <person name="Luecker S."/>
            <person name="Lage O.M."/>
            <person name="Pohl T."/>
            <person name="Merkel B.J."/>
            <person name="Hornburger P."/>
            <person name="Mueller R.-W."/>
            <person name="Bruemmer F."/>
            <person name="Labrenz M."/>
            <person name="Spormann A.M."/>
            <person name="Op Den Camp H."/>
            <person name="Overmann J."/>
            <person name="Amann R."/>
            <person name="Jetten M.S.M."/>
            <person name="Mascher T."/>
            <person name="Medema M.H."/>
            <person name="Devos D.P."/>
            <person name="Kaster A.-K."/>
            <person name="Ovreas L."/>
            <person name="Rohde M."/>
            <person name="Galperin M.Y."/>
            <person name="Jogler C."/>
        </authorList>
    </citation>
    <scope>NUCLEOTIDE SEQUENCE [LARGE SCALE GENOMIC DNA]</scope>
    <source>
        <strain evidence="4 5">Q31b</strain>
    </source>
</reference>
<feature type="signal peptide" evidence="2">
    <location>
        <begin position="1"/>
        <end position="21"/>
    </location>
</feature>
<protein>
    <submittedName>
        <fullName evidence="4">SnoaL-like domain protein</fullName>
    </submittedName>
</protein>
<sequence precursor="true">MRSLIFAALALTVAMASSGLAQQTQPGSVTNTAGPPTETSPELDAIRAQSKAFIEAFGKHDAKAVASLWTENAEYIDDSGTMYEGRDAIEQVYAGIFAENPNAKIRMVIDSLRLLSDSVAIEDGRALVDPAPEGGIGVSKYTVVHVKTNGQWEMASVRDRWVETIASRESTGDLGWLIGTWEAEEHGVRMESVFRWVANGMFVERTHTTTQVDGTKSSGVQLIGWNPAEGHVQSWTFSPDGGHAVGVWSMTPVGWISETRGVTGDGITTTSVNQLRRLDDNAYVWQSTQRTAGDVALPDTDEVVIKRVPSSK</sequence>
<feature type="domain" description="DUF4440" evidence="3">
    <location>
        <begin position="46"/>
        <end position="154"/>
    </location>
</feature>
<proteinExistence type="predicted"/>
<keyword evidence="2" id="KW-0732">Signal</keyword>
<dbReference type="NCBIfam" id="TIGR02246">
    <property type="entry name" value="SgcJ/EcaC family oxidoreductase"/>
    <property type="match status" value="1"/>
</dbReference>